<gene>
    <name evidence="3" type="ORF">DFQ09_106122</name>
</gene>
<dbReference type="Gene3D" id="2.60.40.1930">
    <property type="match status" value="1"/>
</dbReference>
<dbReference type="GO" id="GO:0004866">
    <property type="term" value="F:endopeptidase inhibitor activity"/>
    <property type="evidence" value="ECO:0007669"/>
    <property type="project" value="InterPro"/>
</dbReference>
<comment type="similarity">
    <text evidence="1">Belongs to the protease inhibitor I39 (alpha-2-macroglobulin) family. Bacterial alpha-2-macroglobulin subfamily.</text>
</comment>
<feature type="domain" description="Alpha-2-macroglobulin" evidence="2">
    <location>
        <begin position="1303"/>
        <end position="1393"/>
    </location>
</feature>
<dbReference type="InterPro" id="IPR002890">
    <property type="entry name" value="MG2"/>
</dbReference>
<dbReference type="InterPro" id="IPR008930">
    <property type="entry name" value="Terpenoid_cyclase/PrenylTrfase"/>
</dbReference>
<protein>
    <submittedName>
        <fullName evidence="3">MG2 domain-containing protein</fullName>
    </submittedName>
</protein>
<sequence length="2077" mass="236928">MILCFASFSNAQNDFENQWKDVDKFEYDGLTKSAADLVETIYKNAVKADNTQQRIKALLHISKYMLILEEDAQLNIVNRFKTEIDTSKDPVTKHLLENMLATMYWQYFQQSRYQFYNRTKTSEKISDDFRTWDLETIFNEIHVYYQRSLENADLLQHQSLNDYAVLLNESKNSKDYRPTLFDLLSHNALKFYKTDENSITQPAYKFSIDNNHFIADSEIFTSIDLTSKDSLSLQRNALKIYQDLLKFHRKDKTSKAFVDVDIERLNFVAQHGTFSNLEDQLLNTLQSTSKKLKASELSTLYDYEIAKLYEKQGNLFNPTLGENDNNSKNQWRLKEAIAVCNAAIAKFPNSIGAEKCEFLIAHIGKPNLELQTEEFIQINLPSKLLVTYKNLEHLDFKVYKVSQKQLEAFNEIYSVDDKEAFFKKLNPVETFSSVLKSEGDHQNHSTEIVLPNLNNGLYIVKADTNTDNYTNVFATAHIQATNLALIESSENDSHIYQVIDRYNGKPQASIKVKLSYNTHNSKQFTKVFTTDRFGKFQFTKDNNYYNSIQIEVNSKDDTAYFGNYYINRTYNQDENNDTQYRNFLFTDRSIYRPGQIVYFKGIATKSKNEKTTVSADATVIVKLMNVNGEVVKEINLLTNEFGSVHGEFLLPNDGLTGNYTINMFSGTNSYTNISVEEYKRPKFKPEFQPITETYKVNDSITVNGTAIAFAGSTITDAKVVYRVKRNVKFPSWYYWRRPYFNVEAQEITFGETKTNAKGEFEIMFKALPDESVSKENLPVFNYEITADVTDINGETRSTSTIVNVGYHAMTLNIIAPQKIDKDQKEIEFTLASQNLNGEFAPAKGQLKIYKLNAPDRVLRTRPWQAPDYQTLSEIEFKTLFPHEAYYDNEGQLTNWTKGKAVFNTEFDTEKDKTIILKRLHKWDSGQYMIIVESKDKFGQTVKDQVFTSLFSDKDKTVADHQLYEAQLDKDTYEINSMAKLTLGSAAEHITVTVEIEKEGKIIMTQLVELHNSKETILIPVLASDVGGFAIHTSFAAFNEFKSQSFNVSVPYPKTDLDIETTTFRDKLQPGQDETWSFKIKGPKGDKVSAELLASMYDASLDEFRSHNWNFSPINNPVYHGRLGKNSRQSFGNTNFRVFNNFYTDVKYPYQGYDELNWFGFYFGDNYYYYSTKSKRRSSTGDVAMVSDSAENKKALNNLNEAVSGLNIASGSGQPGSDNSIILRGTGSITGNSEPLFIINGNIATETQFRSIEASDILEYTILKAEEGTALYGEKGKNGVIIITTSQGLSDLQKVEVRKNLNETAFFFPQLQTDKEGNVSFNFTAPEALTKWKLQLLAHTKTLESAVTKLETVTQKELMVIPNAPRFLREGDQITISTKIANLTDNELSGMAQLILTDAVTGKSIDTELSNSSNTSPFVVDAKGNTQVSWSLNIPKNIQAVQYKVIAKAGDFSDGEQNALPVLSNRMLVTETLPMWIRSNQTKTFTLDKLKNTTSTTLSHHKLTLEMTSNPAWYAVQALPYLMEYPYECNEQTFSRYYANALAQHIVKSNPRIEAVFNQWKSTDALLSNLEKNQELKSLLIEETPWLRDAESETEQKKRIALLFDLNKMNNELQSAVRKLKNNQHGSGAWPWFNGGRDNRFITQHIIAGFGHLKQLNVSLSAVEGSMIENAIDYLDTEFVKEYKDIRKHNKDADLSKDHLSHTQLHYLYTRSFYPEMTPSKEVQNIMEYYQGQIQKYWLSRSLYAKGLMALTMHRSDDAKTAGKIVKSLKENSITSEELGMYWKTNTNSWHWYQAPVETQALMVEVFSEIGTSIQSEAKNLEVVDNLKIWLLKNKQTNSWKTTKATSEAVYALLLQGSDWLSVTEQVDVKVGGETISPSTLENVNVEAGTGYYKTSWNGSEIKPEQANVTITKKGEGIAWGALYWQYFEDLDKITSAETPLKLSKKLFLKSNTDKGEEITEITSTSKLKVGDLIRVRIELRTDRTMEFVHLKDMRAAGLEPVNVLSQYKWQDGLGYYESTKDAATNFFMDYLPKGVYVFEYDLRVNNAGDMSNGISTIQSMYAPEFSSHSEGVRITVD</sequence>
<dbReference type="InterPro" id="IPR051802">
    <property type="entry name" value="YfhM-like"/>
</dbReference>
<dbReference type="Pfam" id="PF00207">
    <property type="entry name" value="A2M"/>
    <property type="match status" value="1"/>
</dbReference>
<reference evidence="3 4" key="1">
    <citation type="submission" date="2018-07" db="EMBL/GenBank/DDBJ databases">
        <title>Genomic Encyclopedia of Type Strains, Phase III (KMG-III): the genomes of soil and plant-associated and newly described type strains.</title>
        <authorList>
            <person name="Whitman W."/>
        </authorList>
    </citation>
    <scope>NUCLEOTIDE SEQUENCE [LARGE SCALE GENOMIC DNA]</scope>
    <source>
        <strain evidence="3 4">CECT 7948</strain>
    </source>
</reference>
<dbReference type="Gene3D" id="1.50.10.20">
    <property type="match status" value="1"/>
</dbReference>
<dbReference type="InterPro" id="IPR037066">
    <property type="entry name" value="Plug_dom_sf"/>
</dbReference>
<dbReference type="Pfam" id="PF17973">
    <property type="entry name" value="bMG10"/>
    <property type="match status" value="1"/>
</dbReference>
<dbReference type="SMART" id="SM01419">
    <property type="entry name" value="Thiol-ester_cl"/>
    <property type="match status" value="1"/>
</dbReference>
<dbReference type="InterPro" id="IPR047565">
    <property type="entry name" value="Alpha-macroglob_thiol-ester_cl"/>
</dbReference>
<proteinExistence type="inferred from homology"/>
<dbReference type="PANTHER" id="PTHR40094:SF1">
    <property type="entry name" value="UBIQUITIN DOMAIN-CONTAINING PROTEIN"/>
    <property type="match status" value="1"/>
</dbReference>
<keyword evidence="4" id="KW-1185">Reference proteome</keyword>
<dbReference type="SMART" id="SM01360">
    <property type="entry name" value="A2M"/>
    <property type="match status" value="1"/>
</dbReference>
<dbReference type="PANTHER" id="PTHR40094">
    <property type="entry name" value="ALPHA-2-MACROGLOBULIN HOMOLOG"/>
    <property type="match status" value="1"/>
</dbReference>
<comment type="caution">
    <text evidence="3">The sequence shown here is derived from an EMBL/GenBank/DDBJ whole genome shotgun (WGS) entry which is preliminary data.</text>
</comment>
<dbReference type="InterPro" id="IPR041246">
    <property type="entry name" value="Bact_MG10"/>
</dbReference>
<dbReference type="InterPro" id="IPR001599">
    <property type="entry name" value="Macroglobln_a2"/>
</dbReference>
<dbReference type="SUPFAM" id="SSF48239">
    <property type="entry name" value="Terpenoid cyclases/Protein prenyltransferases"/>
    <property type="match status" value="1"/>
</dbReference>
<dbReference type="Pfam" id="PF01835">
    <property type="entry name" value="MG2"/>
    <property type="match status" value="1"/>
</dbReference>
<accession>A0A3D9LN03</accession>
<dbReference type="EMBL" id="QREI01000006">
    <property type="protein sequence ID" value="REE08655.1"/>
    <property type="molecule type" value="Genomic_DNA"/>
</dbReference>
<evidence type="ECO:0000313" key="3">
    <source>
        <dbReference type="EMBL" id="REE08655.1"/>
    </source>
</evidence>
<name>A0A3D9LN03_9FLAO</name>
<dbReference type="Proteomes" id="UP000256919">
    <property type="component" value="Unassembled WGS sequence"/>
</dbReference>
<evidence type="ECO:0000256" key="1">
    <source>
        <dbReference type="ARBA" id="ARBA00010556"/>
    </source>
</evidence>
<dbReference type="SUPFAM" id="SSF56935">
    <property type="entry name" value="Porins"/>
    <property type="match status" value="1"/>
</dbReference>
<evidence type="ECO:0000313" key="4">
    <source>
        <dbReference type="Proteomes" id="UP000256919"/>
    </source>
</evidence>
<evidence type="ECO:0000259" key="2">
    <source>
        <dbReference type="SMART" id="SM01360"/>
    </source>
</evidence>
<organism evidence="3 4">
    <name type="scientific">Winogradskyella pacifica</name>
    <dbReference type="NCBI Taxonomy" id="664642"/>
    <lineage>
        <taxon>Bacteria</taxon>
        <taxon>Pseudomonadati</taxon>
        <taxon>Bacteroidota</taxon>
        <taxon>Flavobacteriia</taxon>
        <taxon>Flavobacteriales</taxon>
        <taxon>Flavobacteriaceae</taxon>
        <taxon>Winogradskyella</taxon>
    </lineage>
</organism>
<dbReference type="Gene3D" id="2.170.130.10">
    <property type="entry name" value="TonB-dependent receptor, plug domain"/>
    <property type="match status" value="1"/>
</dbReference>